<comment type="caution">
    <text evidence="9">The sequence shown here is derived from an EMBL/GenBank/DDBJ whole genome shotgun (WGS) entry which is preliminary data.</text>
</comment>
<evidence type="ECO:0000256" key="1">
    <source>
        <dbReference type="ARBA" id="ARBA00022603"/>
    </source>
</evidence>
<dbReference type="InterPro" id="IPR029063">
    <property type="entry name" value="SAM-dependent_MTases_sf"/>
</dbReference>
<dbReference type="PANTHER" id="PTHR10629:SF52">
    <property type="entry name" value="DNA (CYTOSINE-5)-METHYLTRANSFERASE 1"/>
    <property type="match status" value="1"/>
</dbReference>
<dbReference type="PANTHER" id="PTHR10629">
    <property type="entry name" value="CYTOSINE-SPECIFIC METHYLTRANSFERASE"/>
    <property type="match status" value="1"/>
</dbReference>
<dbReference type="GO" id="GO:0032259">
    <property type="term" value="P:methylation"/>
    <property type="evidence" value="ECO:0007669"/>
    <property type="project" value="UniProtKB-KW"/>
</dbReference>
<dbReference type="EC" id="2.1.1.37" evidence="8"/>
<dbReference type="InterPro" id="IPR001525">
    <property type="entry name" value="C5_MeTfrase"/>
</dbReference>
<evidence type="ECO:0000313" key="10">
    <source>
        <dbReference type="Proteomes" id="UP000294834"/>
    </source>
</evidence>
<proteinExistence type="inferred from homology"/>
<dbReference type="PROSITE" id="PS00094">
    <property type="entry name" value="C5_MTASE_1"/>
    <property type="match status" value="1"/>
</dbReference>
<evidence type="ECO:0000313" key="9">
    <source>
        <dbReference type="EMBL" id="TDB03792.1"/>
    </source>
</evidence>
<organism evidence="9 10">
    <name type="scientific">Phocaeicola dorei</name>
    <dbReference type="NCBI Taxonomy" id="357276"/>
    <lineage>
        <taxon>Bacteria</taxon>
        <taxon>Pseudomonadati</taxon>
        <taxon>Bacteroidota</taxon>
        <taxon>Bacteroidia</taxon>
        <taxon>Bacteroidales</taxon>
        <taxon>Bacteroidaceae</taxon>
        <taxon>Phocaeicola</taxon>
    </lineage>
</organism>
<reference evidence="9 10" key="1">
    <citation type="journal article" date="2019" name="Nat. Microbiol.">
        <title>Genomic variation and strain-specific functional adaptation in the human gut microbiome during early life.</title>
        <authorList>
            <person name="Vatanen T."/>
            <person name="Plichta D.R."/>
            <person name="Somani J."/>
            <person name="Munch P.C."/>
            <person name="Arthur T.D."/>
            <person name="Hall A.B."/>
            <person name="Rudolf S."/>
            <person name="Oakeley E.J."/>
            <person name="Ke X."/>
            <person name="Young R.A."/>
            <person name="Haiser H.J."/>
            <person name="Kolde R."/>
            <person name="Yassour M."/>
            <person name="Luopajarvi K."/>
            <person name="Siljander H."/>
            <person name="Virtanen S.M."/>
            <person name="Ilonen J."/>
            <person name="Uibo R."/>
            <person name="Tillmann V."/>
            <person name="Mokurov S."/>
            <person name="Dorshakova N."/>
            <person name="Porter J.A."/>
            <person name="McHardy A.C."/>
            <person name="Lahdesmaki H."/>
            <person name="Vlamakis H."/>
            <person name="Huttenhower C."/>
            <person name="Knip M."/>
            <person name="Xavier R.J."/>
        </authorList>
    </citation>
    <scope>NUCLEOTIDE SEQUENCE [LARGE SCALE GENOMIC DNA]</scope>
    <source>
        <strain evidence="9 10">RJX1052</strain>
    </source>
</reference>
<dbReference type="InterPro" id="IPR018117">
    <property type="entry name" value="C5_DNA_meth_AS"/>
</dbReference>
<dbReference type="GO" id="GO:0009307">
    <property type="term" value="P:DNA restriction-modification system"/>
    <property type="evidence" value="ECO:0007669"/>
    <property type="project" value="UniProtKB-KW"/>
</dbReference>
<comment type="catalytic activity">
    <reaction evidence="5 8">
        <text>a 2'-deoxycytidine in DNA + S-adenosyl-L-methionine = a 5-methyl-2'-deoxycytidine in DNA + S-adenosyl-L-homocysteine + H(+)</text>
        <dbReference type="Rhea" id="RHEA:13681"/>
        <dbReference type="Rhea" id="RHEA-COMP:11369"/>
        <dbReference type="Rhea" id="RHEA-COMP:11370"/>
        <dbReference type="ChEBI" id="CHEBI:15378"/>
        <dbReference type="ChEBI" id="CHEBI:57856"/>
        <dbReference type="ChEBI" id="CHEBI:59789"/>
        <dbReference type="ChEBI" id="CHEBI:85452"/>
        <dbReference type="ChEBI" id="CHEBI:85454"/>
        <dbReference type="EC" id="2.1.1.37"/>
    </reaction>
</comment>
<dbReference type="Gene3D" id="3.40.50.150">
    <property type="entry name" value="Vaccinia Virus protein VP39"/>
    <property type="match status" value="1"/>
</dbReference>
<dbReference type="EMBL" id="SLTX01000002">
    <property type="protein sequence ID" value="TDB03792.1"/>
    <property type="molecule type" value="Genomic_DNA"/>
</dbReference>
<dbReference type="GO" id="GO:0003886">
    <property type="term" value="F:DNA (cytosine-5-)-methyltransferase activity"/>
    <property type="evidence" value="ECO:0007669"/>
    <property type="project" value="UniProtKB-EC"/>
</dbReference>
<dbReference type="AlphaFoldDB" id="A0AAX2QYB5"/>
<evidence type="ECO:0000256" key="8">
    <source>
        <dbReference type="RuleBase" id="RU000417"/>
    </source>
</evidence>
<comment type="similarity">
    <text evidence="6 7">Belongs to the class I-like SAM-binding methyltransferase superfamily. C5-methyltransferase family.</text>
</comment>
<dbReference type="Gene3D" id="3.90.120.10">
    <property type="entry name" value="DNA Methylase, subunit A, domain 2"/>
    <property type="match status" value="1"/>
</dbReference>
<dbReference type="NCBIfam" id="TIGR00675">
    <property type="entry name" value="dcm"/>
    <property type="match status" value="1"/>
</dbReference>
<keyword evidence="4" id="KW-0680">Restriction system</keyword>
<dbReference type="GO" id="GO:0003677">
    <property type="term" value="F:DNA binding"/>
    <property type="evidence" value="ECO:0007669"/>
    <property type="project" value="TreeGrafter"/>
</dbReference>
<dbReference type="InterPro" id="IPR050390">
    <property type="entry name" value="C5-Methyltransferase"/>
</dbReference>
<evidence type="ECO:0000256" key="7">
    <source>
        <dbReference type="RuleBase" id="RU000416"/>
    </source>
</evidence>
<evidence type="ECO:0000256" key="5">
    <source>
        <dbReference type="ARBA" id="ARBA00047422"/>
    </source>
</evidence>
<dbReference type="PRINTS" id="PR00105">
    <property type="entry name" value="C5METTRFRASE"/>
</dbReference>
<dbReference type="Pfam" id="PF00145">
    <property type="entry name" value="DNA_methylase"/>
    <property type="match status" value="1"/>
</dbReference>
<dbReference type="SUPFAM" id="SSF53335">
    <property type="entry name" value="S-adenosyl-L-methionine-dependent methyltransferases"/>
    <property type="match status" value="1"/>
</dbReference>
<evidence type="ECO:0000256" key="2">
    <source>
        <dbReference type="ARBA" id="ARBA00022679"/>
    </source>
</evidence>
<dbReference type="RefSeq" id="WP_134770161.1">
    <property type="nucleotide sequence ID" value="NZ_CP046427.1"/>
</dbReference>
<evidence type="ECO:0000256" key="6">
    <source>
        <dbReference type="PROSITE-ProRule" id="PRU01016"/>
    </source>
</evidence>
<evidence type="ECO:0000256" key="4">
    <source>
        <dbReference type="ARBA" id="ARBA00022747"/>
    </source>
</evidence>
<dbReference type="Proteomes" id="UP000294834">
    <property type="component" value="Unassembled WGS sequence"/>
</dbReference>
<sequence>MINKRLKAISLFSGAMGLDLGIEKAGIEIKLCVELNKQAVATIRNNTDIPVIDRDITTIPTAELLEVSGLKLGDVDLVVGGPPCQAFSTAGARRGLDDFRGNVIIQYLRVVSEIQPKYFILENVRGILSAKLNAVPDSYNEYEGIKDMKGSVIRFLANEFRKFGYTISFALFNAANYGVPQIRERVIIFGVKGNKRIPLPQPSHSEQGVNGTKKWVTLGDVIKDLPKPDESEYTPLSKRMLQYMPLVKEGENWTSLEPEMAKEAMGKAYELGGGKTGFLRRLSNSKPSPTLVTSPIMPATLICHPTELRPLSVKEYARVQQFPDSWRFSGKISDIYKQIGNAVPVGLGYMAGMQIIRFDNGELKGDEDKDNVIPYSRYKNTTDKDITLFNMNMKNLVLNFE</sequence>
<gene>
    <name evidence="9" type="ORF">E1J06_21800</name>
</gene>
<dbReference type="GO" id="GO:0044027">
    <property type="term" value="P:negative regulation of gene expression via chromosomal CpG island methylation"/>
    <property type="evidence" value="ECO:0007669"/>
    <property type="project" value="TreeGrafter"/>
</dbReference>
<accession>A0AAX2QYB5</accession>
<evidence type="ECO:0000256" key="3">
    <source>
        <dbReference type="ARBA" id="ARBA00022691"/>
    </source>
</evidence>
<feature type="active site" evidence="6">
    <location>
        <position position="84"/>
    </location>
</feature>
<name>A0AAX2QYB5_9BACT</name>
<keyword evidence="1 6" id="KW-0489">Methyltransferase</keyword>
<protein>
    <recommendedName>
        <fullName evidence="8">Cytosine-specific methyltransferase</fullName>
        <ecNumber evidence="8">2.1.1.37</ecNumber>
    </recommendedName>
</protein>
<keyword evidence="3 6" id="KW-0949">S-adenosyl-L-methionine</keyword>
<keyword evidence="2 6" id="KW-0808">Transferase</keyword>
<dbReference type="PROSITE" id="PS51679">
    <property type="entry name" value="SAM_MT_C5"/>
    <property type="match status" value="1"/>
</dbReference>